<sequence>MYIENPDLGYAHSGTLLYQMLGATYLGDGYGYTTGNVQSAAGQPGTFVAGMSYNYMYQQPPDNYVDYIGSNGGTILFRSQENYGRVICYAGPNNFYRSIYSTFNLGALRNGANTKLQLVDKYMAYLLETNGVGESNCNIIGKFTVYPNPAKNEIHCDFTLDRIQRIRIKIYDACGRIVRNLLDRELDRGFHQISWDRRDDGRKIAGSGVYIITLETEAEVLTNRLVLIR</sequence>
<evidence type="ECO:0000259" key="1">
    <source>
        <dbReference type="Pfam" id="PF18962"/>
    </source>
</evidence>
<evidence type="ECO:0000313" key="2">
    <source>
        <dbReference type="EMBL" id="HGV97667.1"/>
    </source>
</evidence>
<protein>
    <submittedName>
        <fullName evidence="2">T9SS type A sorting domain-containing protein</fullName>
    </submittedName>
</protein>
<dbReference type="Pfam" id="PF18962">
    <property type="entry name" value="Por_Secre_tail"/>
    <property type="match status" value="1"/>
</dbReference>
<feature type="domain" description="Secretion system C-terminal sorting" evidence="1">
    <location>
        <begin position="145"/>
        <end position="226"/>
    </location>
</feature>
<name>A0A7C4TBK2_UNCW3</name>
<dbReference type="InterPro" id="IPR026444">
    <property type="entry name" value="Secre_tail"/>
</dbReference>
<dbReference type="NCBIfam" id="TIGR04183">
    <property type="entry name" value="Por_Secre_tail"/>
    <property type="match status" value="1"/>
</dbReference>
<dbReference type="Gene3D" id="2.60.40.4070">
    <property type="match status" value="1"/>
</dbReference>
<proteinExistence type="predicted"/>
<accession>A0A7C4TBK2</accession>
<reference evidence="2" key="1">
    <citation type="journal article" date="2020" name="mSystems">
        <title>Genome- and Community-Level Interaction Insights into Carbon Utilization and Element Cycling Functions of Hydrothermarchaeota in Hydrothermal Sediment.</title>
        <authorList>
            <person name="Zhou Z."/>
            <person name="Liu Y."/>
            <person name="Xu W."/>
            <person name="Pan J."/>
            <person name="Luo Z.H."/>
            <person name="Li M."/>
        </authorList>
    </citation>
    <scope>NUCLEOTIDE SEQUENCE [LARGE SCALE GENOMIC DNA]</scope>
    <source>
        <strain evidence="2">SpSt-774</strain>
    </source>
</reference>
<comment type="caution">
    <text evidence="2">The sequence shown here is derived from an EMBL/GenBank/DDBJ whole genome shotgun (WGS) entry which is preliminary data.</text>
</comment>
<gene>
    <name evidence="2" type="ORF">ENV60_05160</name>
</gene>
<dbReference type="EMBL" id="DTGZ01000095">
    <property type="protein sequence ID" value="HGV97667.1"/>
    <property type="molecule type" value="Genomic_DNA"/>
</dbReference>
<organism evidence="2">
    <name type="scientific">candidate division WOR-3 bacterium</name>
    <dbReference type="NCBI Taxonomy" id="2052148"/>
    <lineage>
        <taxon>Bacteria</taxon>
        <taxon>Bacteria division WOR-3</taxon>
    </lineage>
</organism>
<dbReference type="AlphaFoldDB" id="A0A7C4TBK2"/>